<evidence type="ECO:0000313" key="2">
    <source>
        <dbReference type="EMBL" id="GGO88214.1"/>
    </source>
</evidence>
<name>A0A917ZQX3_9ACTN</name>
<dbReference type="Pfam" id="PF00294">
    <property type="entry name" value="PfkB"/>
    <property type="match status" value="1"/>
</dbReference>
<evidence type="ECO:0000313" key="3">
    <source>
        <dbReference type="Proteomes" id="UP000641932"/>
    </source>
</evidence>
<dbReference type="Proteomes" id="UP000641932">
    <property type="component" value="Unassembled WGS sequence"/>
</dbReference>
<dbReference type="SUPFAM" id="SSF53613">
    <property type="entry name" value="Ribokinase-like"/>
    <property type="match status" value="1"/>
</dbReference>
<feature type="domain" description="Carbohydrate kinase PfkB" evidence="1">
    <location>
        <begin position="6"/>
        <end position="267"/>
    </location>
</feature>
<reference evidence="2" key="2">
    <citation type="submission" date="2020-09" db="EMBL/GenBank/DDBJ databases">
        <authorList>
            <person name="Sun Q."/>
            <person name="Zhou Y."/>
        </authorList>
    </citation>
    <scope>NUCLEOTIDE SEQUENCE</scope>
    <source>
        <strain evidence="2">CGMCC 4.7201</strain>
    </source>
</reference>
<dbReference type="PANTHER" id="PTHR42774:SF3">
    <property type="entry name" value="KETOHEXOKINASE"/>
    <property type="match status" value="1"/>
</dbReference>
<protein>
    <submittedName>
        <fullName evidence="2">Ribokinase</fullName>
    </submittedName>
</protein>
<keyword evidence="3" id="KW-1185">Reference proteome</keyword>
<reference evidence="2" key="1">
    <citation type="journal article" date="2014" name="Int. J. Syst. Evol. Microbiol.">
        <title>Complete genome sequence of Corynebacterium casei LMG S-19264T (=DSM 44701T), isolated from a smear-ripened cheese.</title>
        <authorList>
            <consortium name="US DOE Joint Genome Institute (JGI-PGF)"/>
            <person name="Walter F."/>
            <person name="Albersmeier A."/>
            <person name="Kalinowski J."/>
            <person name="Ruckert C."/>
        </authorList>
    </citation>
    <scope>NUCLEOTIDE SEQUENCE</scope>
    <source>
        <strain evidence="2">CGMCC 4.7201</strain>
    </source>
</reference>
<gene>
    <name evidence="2" type="primary">rbsK</name>
    <name evidence="2" type="ORF">GCM10012280_28500</name>
</gene>
<accession>A0A917ZQX3</accession>
<proteinExistence type="predicted"/>
<comment type="caution">
    <text evidence="2">The sequence shown here is derived from an EMBL/GenBank/DDBJ whole genome shotgun (WGS) entry which is preliminary data.</text>
</comment>
<dbReference type="InterPro" id="IPR052562">
    <property type="entry name" value="Ketohexokinase-related"/>
</dbReference>
<dbReference type="PANTHER" id="PTHR42774">
    <property type="entry name" value="PHOSPHOTRANSFERASE SYSTEM TRANSPORT PROTEIN"/>
    <property type="match status" value="1"/>
</dbReference>
<sequence>MIQLVDHVPAPDEKLTAVRQTVAAGGPAANAAVTHRHLGGASTLLTGIGRHPLAAGITADLAACGVDVMDLDEESTVPPPVSCVLVTAGTGQRAVSSLNATGRQLPVPGDPPALVTGFQAVEFDGHHMPLALAVARAARSAGALTLLDGGSWKPGTAELLPWIDVAVCSADFRPPGAGDRLGFLREHGVGWAAVSQGAGPIHWAGPDGGGEVPVPRVRAADTLGAGDVLHGALVHFLPERADLGSEAFTRSLALAAEVATGSCASFGTRAWMGGEGGSCG</sequence>
<dbReference type="InterPro" id="IPR029056">
    <property type="entry name" value="Ribokinase-like"/>
</dbReference>
<dbReference type="Gene3D" id="3.40.1190.20">
    <property type="match status" value="1"/>
</dbReference>
<evidence type="ECO:0000259" key="1">
    <source>
        <dbReference type="Pfam" id="PF00294"/>
    </source>
</evidence>
<dbReference type="EMBL" id="BMMS01000011">
    <property type="protein sequence ID" value="GGO88214.1"/>
    <property type="molecule type" value="Genomic_DNA"/>
</dbReference>
<dbReference type="InterPro" id="IPR011611">
    <property type="entry name" value="PfkB_dom"/>
</dbReference>
<dbReference type="AlphaFoldDB" id="A0A917ZQX3"/>
<organism evidence="2 3">
    <name type="scientific">Wenjunlia tyrosinilytica</name>
    <dbReference type="NCBI Taxonomy" id="1544741"/>
    <lineage>
        <taxon>Bacteria</taxon>
        <taxon>Bacillati</taxon>
        <taxon>Actinomycetota</taxon>
        <taxon>Actinomycetes</taxon>
        <taxon>Kitasatosporales</taxon>
        <taxon>Streptomycetaceae</taxon>
        <taxon>Wenjunlia</taxon>
    </lineage>
</organism>
<dbReference type="RefSeq" id="WP_229698413.1">
    <property type="nucleotide sequence ID" value="NZ_BMMS01000011.1"/>
</dbReference>